<organism evidence="2">
    <name type="scientific">Actinoplanes campanulatus</name>
    <dbReference type="NCBI Taxonomy" id="113559"/>
    <lineage>
        <taxon>Bacteria</taxon>
        <taxon>Bacillati</taxon>
        <taxon>Actinomycetota</taxon>
        <taxon>Actinomycetes</taxon>
        <taxon>Micromonosporales</taxon>
        <taxon>Micromonosporaceae</taxon>
        <taxon>Actinoplanes</taxon>
    </lineage>
</organism>
<sequence length="768" mass="80088">MGNPLTHSLLRWALGGAAIAMASASLAAPALAATGPVLITGATPRISAAVGADFDIDLSVTNTGATPLTGVGVVLHTDWGFEPGEQFSNCDYRDGRARLCTFDQALEPGKTYRLALPYRVRTDTYAPGGIFGEFEWLTADELAPYRGGTPGTGGPLQLREGDPLPVDEDRSVQVVDVTVTGTNGVDLVAIGDEVSGAVGDLVQATVGVRNDGPATLDHSRSGEAPAEAEVTLPAGMSFVSAAGCRRADDASHYVCGVPAPYIFKAGTTSTWTFTLRIDKVVADAQGTVQVNPPCQCNRPADRDRSNDTTLLTANATTGSTDQIAPVIANTGLLDGELAPADLVFYPASADNVGVTDLRATVNGTLDAACTLTGGCKVSLASLPTNTLATVTVRAADAAGNHTEKSVRVRVDNVLPSATFSPAAGSPVPSGPVTITLKGVASDVWRIDAIDGQFRTQLSGEPWTYTWNAVDGTVSPRFVLRDFAGNTTTLETGYTVTAEPADDQPPVIAQVDFVGSYSTNRLDTGTGWVGGVSVLKPTINDESAIVRTEWTIDGVLRSSDPTFSWDVRAFAASTATVGLRVWDAAGNTSSTSFRVNIDRAGPTMTIAPGNRALIRGTSYVTSIKAADPHGVAVTNLAGKSGSVTSVRMSAGKDGAKTITWVAVDRLGNSASATRTVIVDNTAPALKVTKAPKNRAKLSKKVTITASASDRNGVAKVQLLVNGKVVATDAKAAYRFVLNPGKYGKKFTVQLRAYDKAGNVRYSSKLSYRR</sequence>
<feature type="signal peptide" evidence="1">
    <location>
        <begin position="1"/>
        <end position="32"/>
    </location>
</feature>
<gene>
    <name evidence="2" type="ORF">Aca07nite_47900</name>
</gene>
<comment type="caution">
    <text evidence="2">The sequence shown here is derived from an EMBL/GenBank/DDBJ whole genome shotgun (WGS) entry which is preliminary data.</text>
</comment>
<reference evidence="2" key="1">
    <citation type="submission" date="2021-01" db="EMBL/GenBank/DDBJ databases">
        <title>Whole genome shotgun sequence of Actinoplanes capillaceus NBRC 16408.</title>
        <authorList>
            <person name="Komaki H."/>
            <person name="Tamura T."/>
        </authorList>
    </citation>
    <scope>NUCLEOTIDE SEQUENCE [LARGE SCALE GENOMIC DNA]</scope>
    <source>
        <strain evidence="2">NBRC 16408</strain>
    </source>
</reference>
<evidence type="ECO:0000313" key="2">
    <source>
        <dbReference type="EMBL" id="GID47515.1"/>
    </source>
</evidence>
<dbReference type="Gene3D" id="2.60.40.10">
    <property type="entry name" value="Immunoglobulins"/>
    <property type="match status" value="2"/>
</dbReference>
<dbReference type="EMBL" id="BOMF01000092">
    <property type="protein sequence ID" value="GID47515.1"/>
    <property type="molecule type" value="Genomic_DNA"/>
</dbReference>
<dbReference type="Pfam" id="PF17957">
    <property type="entry name" value="Big_7"/>
    <property type="match status" value="1"/>
</dbReference>
<evidence type="ECO:0000256" key="1">
    <source>
        <dbReference type="SAM" id="SignalP"/>
    </source>
</evidence>
<evidence type="ECO:0008006" key="3">
    <source>
        <dbReference type="Google" id="ProtNLM"/>
    </source>
</evidence>
<name>A0ABQ3WML5_9ACTN</name>
<proteinExistence type="predicted"/>
<dbReference type="InterPro" id="IPR013783">
    <property type="entry name" value="Ig-like_fold"/>
</dbReference>
<dbReference type="RefSeq" id="WP_204297672.1">
    <property type="nucleotide sequence ID" value="NZ_BAAAGQ010000011.1"/>
</dbReference>
<accession>A0ABQ3WML5</accession>
<feature type="chain" id="PRO_5046029639" description="Ig-like domain (Group 3)" evidence="1">
    <location>
        <begin position="33"/>
        <end position="768"/>
    </location>
</feature>
<protein>
    <recommendedName>
        <fullName evidence="3">Ig-like domain (Group 3)</fullName>
    </recommendedName>
</protein>
<keyword evidence="1" id="KW-0732">Signal</keyword>